<evidence type="ECO:0000313" key="3">
    <source>
        <dbReference type="Proteomes" id="UP000281726"/>
    </source>
</evidence>
<comment type="caution">
    <text evidence="2">The sequence shown here is derived from an EMBL/GenBank/DDBJ whole genome shotgun (WGS) entry which is preliminary data.</text>
</comment>
<evidence type="ECO:0000256" key="1">
    <source>
        <dbReference type="SAM" id="MobiDB-lite"/>
    </source>
</evidence>
<protein>
    <submittedName>
        <fullName evidence="2">Uncharacterized protein</fullName>
    </submittedName>
</protein>
<sequence length="77" mass="7772">MDLDRQSPGGEGAPEREVRTGVAVVTADDEDALRAAGEQPRDSGVAVGAKLVQLGGGRTGQLGDDQRRVGADGGGDQ</sequence>
<dbReference type="EMBL" id="RBAK01000002">
    <property type="protein sequence ID" value="RKN49188.1"/>
    <property type="molecule type" value="Genomic_DNA"/>
</dbReference>
<keyword evidence="3" id="KW-1185">Reference proteome</keyword>
<reference evidence="2 3" key="1">
    <citation type="journal article" date="2004" name="Syst. Appl. Microbiol.">
        <title>Cryptoendolithic actinomycetes from antarctic sandstone rock samples: Micromonospora endolithica sp. nov. and two isolates related to Micromonospora coerulea Jensen 1932.</title>
        <authorList>
            <person name="Hirsch P."/>
            <person name="Mevs U."/>
            <person name="Kroppenstedt R.M."/>
            <person name="Schumann P."/>
            <person name="Stackebrandt E."/>
        </authorList>
    </citation>
    <scope>NUCLEOTIDE SEQUENCE [LARGE SCALE GENOMIC DNA]</scope>
    <source>
        <strain evidence="2 3">JCM 12677</strain>
    </source>
</reference>
<feature type="region of interest" description="Disordered" evidence="1">
    <location>
        <begin position="1"/>
        <end position="20"/>
    </location>
</feature>
<accession>A0A3A9ZLK7</accession>
<dbReference type="AlphaFoldDB" id="A0A3A9ZLK7"/>
<name>A0A3A9ZLK7_9ACTN</name>
<evidence type="ECO:0000313" key="2">
    <source>
        <dbReference type="EMBL" id="RKN49188.1"/>
    </source>
</evidence>
<feature type="region of interest" description="Disordered" evidence="1">
    <location>
        <begin position="55"/>
        <end position="77"/>
    </location>
</feature>
<dbReference type="Proteomes" id="UP000281726">
    <property type="component" value="Unassembled WGS sequence"/>
</dbReference>
<gene>
    <name evidence="2" type="ORF">D7223_06680</name>
</gene>
<organism evidence="2 3">
    <name type="scientific">Micromonospora endolithica</name>
    <dbReference type="NCBI Taxonomy" id="230091"/>
    <lineage>
        <taxon>Bacteria</taxon>
        <taxon>Bacillati</taxon>
        <taxon>Actinomycetota</taxon>
        <taxon>Actinomycetes</taxon>
        <taxon>Micromonosporales</taxon>
        <taxon>Micromonosporaceae</taxon>
        <taxon>Micromonospora</taxon>
    </lineage>
</organism>
<proteinExistence type="predicted"/>